<comment type="caution">
    <text evidence="2">The sequence shown here is derived from an EMBL/GenBank/DDBJ whole genome shotgun (WGS) entry which is preliminary data.</text>
</comment>
<evidence type="ECO:0000313" key="3">
    <source>
        <dbReference type="Proteomes" id="UP000241848"/>
    </source>
</evidence>
<dbReference type="EMBL" id="PXYV01000010">
    <property type="protein sequence ID" value="PSR22973.1"/>
    <property type="molecule type" value="Genomic_DNA"/>
</dbReference>
<dbReference type="AlphaFoldDB" id="A0A2T2WL59"/>
<dbReference type="Pfam" id="PF04324">
    <property type="entry name" value="Fer2_BFD"/>
    <property type="match status" value="1"/>
</dbReference>
<proteinExistence type="predicted"/>
<reference evidence="2 3" key="1">
    <citation type="journal article" date="2014" name="BMC Genomics">
        <title>Comparison of environmental and isolate Sulfobacillus genomes reveals diverse carbon, sulfur, nitrogen, and hydrogen metabolisms.</title>
        <authorList>
            <person name="Justice N.B."/>
            <person name="Norman A."/>
            <person name="Brown C.T."/>
            <person name="Singh A."/>
            <person name="Thomas B.C."/>
            <person name="Banfield J.F."/>
        </authorList>
    </citation>
    <scope>NUCLEOTIDE SEQUENCE [LARGE SCALE GENOMIC DNA]</scope>
    <source>
        <strain evidence="2">AMDSBA3</strain>
    </source>
</reference>
<accession>A0A2T2WL59</accession>
<gene>
    <name evidence="2" type="ORF">C7B45_04960</name>
</gene>
<evidence type="ECO:0000313" key="2">
    <source>
        <dbReference type="EMBL" id="PSR22973.1"/>
    </source>
</evidence>
<organism evidence="2 3">
    <name type="scientific">Sulfobacillus acidophilus</name>
    <dbReference type="NCBI Taxonomy" id="53633"/>
    <lineage>
        <taxon>Bacteria</taxon>
        <taxon>Bacillati</taxon>
        <taxon>Bacillota</taxon>
        <taxon>Clostridia</taxon>
        <taxon>Eubacteriales</taxon>
        <taxon>Clostridiales Family XVII. Incertae Sedis</taxon>
        <taxon>Sulfobacillus</taxon>
    </lineage>
</organism>
<dbReference type="Proteomes" id="UP000241848">
    <property type="component" value="Unassembled WGS sequence"/>
</dbReference>
<name>A0A2T2WL59_9FIRM</name>
<evidence type="ECO:0000259" key="1">
    <source>
        <dbReference type="Pfam" id="PF04324"/>
    </source>
</evidence>
<feature type="domain" description="BFD-like [2Fe-2S]-binding" evidence="1">
    <location>
        <begin position="18"/>
        <end position="63"/>
    </location>
</feature>
<dbReference type="InterPro" id="IPR007419">
    <property type="entry name" value="BFD-like_2Fe2S-bd_dom"/>
</dbReference>
<dbReference type="InterPro" id="IPR041854">
    <property type="entry name" value="BFD-like_2Fe2S-bd_dom_sf"/>
</dbReference>
<sequence>MGEQMDEEIKVERSSAVVVCRCEHLTWDAIEEAMAMFQPTSLRQLKLVTRWGMGICQGRMCRPIMAAFEQREENASLGALAVRPPFKPVSLGTLGRMGEDA</sequence>
<protein>
    <submittedName>
        <fullName evidence="2">(2Fe-2S)-binding protein</fullName>
    </submittedName>
</protein>
<dbReference type="Gene3D" id="1.10.10.1100">
    <property type="entry name" value="BFD-like [2Fe-2S]-binding domain"/>
    <property type="match status" value="1"/>
</dbReference>